<dbReference type="EMBL" id="JH921440">
    <property type="protein sequence ID" value="EKD16047.1"/>
    <property type="molecule type" value="Genomic_DNA"/>
</dbReference>
<organism evidence="3 4">
    <name type="scientific">Marssonina brunnea f. sp. multigermtubi (strain MB_m1)</name>
    <name type="common">Marssonina leaf spot fungus</name>
    <dbReference type="NCBI Taxonomy" id="1072389"/>
    <lineage>
        <taxon>Eukaryota</taxon>
        <taxon>Fungi</taxon>
        <taxon>Dikarya</taxon>
        <taxon>Ascomycota</taxon>
        <taxon>Pezizomycotina</taxon>
        <taxon>Leotiomycetes</taxon>
        <taxon>Helotiales</taxon>
        <taxon>Drepanopezizaceae</taxon>
        <taxon>Drepanopeziza</taxon>
    </lineage>
</organism>
<feature type="region of interest" description="Disordered" evidence="2">
    <location>
        <begin position="1"/>
        <end position="38"/>
    </location>
</feature>
<dbReference type="STRING" id="1072389.K1WUC0"/>
<evidence type="ECO:0000256" key="1">
    <source>
        <dbReference type="ARBA" id="ARBA00006545"/>
    </source>
</evidence>
<dbReference type="InterPro" id="IPR026847">
    <property type="entry name" value="VPS13"/>
</dbReference>
<dbReference type="OrthoDB" id="428159at2759"/>
<protein>
    <submittedName>
        <fullName evidence="3">CHIP6 protein</fullName>
    </submittedName>
</protein>
<dbReference type="Proteomes" id="UP000006753">
    <property type="component" value="Unassembled WGS sequence"/>
</dbReference>
<dbReference type="HOGENOM" id="CLU_799450_0_0_1"/>
<evidence type="ECO:0000256" key="2">
    <source>
        <dbReference type="SAM" id="MobiDB-lite"/>
    </source>
</evidence>
<comment type="similarity">
    <text evidence="1">Belongs to the VPS13 family.</text>
</comment>
<dbReference type="PANTHER" id="PTHR16166">
    <property type="entry name" value="VACUOLAR PROTEIN SORTING-ASSOCIATED PROTEIN VPS13"/>
    <property type="match status" value="1"/>
</dbReference>
<evidence type="ECO:0000313" key="3">
    <source>
        <dbReference type="EMBL" id="EKD16047.1"/>
    </source>
</evidence>
<name>K1WUC0_MARBU</name>
<dbReference type="GeneID" id="18761993"/>
<accession>K1WUC0</accession>
<gene>
    <name evidence="3" type="ORF">MBM_06058</name>
</gene>
<proteinExistence type="inferred from homology"/>
<evidence type="ECO:0000313" key="4">
    <source>
        <dbReference type="Proteomes" id="UP000006753"/>
    </source>
</evidence>
<dbReference type="eggNOG" id="KOG1809">
    <property type="taxonomic scope" value="Eukaryota"/>
</dbReference>
<feature type="compositionally biased region" description="Polar residues" evidence="2">
    <location>
        <begin position="19"/>
        <end position="37"/>
    </location>
</feature>
<dbReference type="AlphaFoldDB" id="K1WUC0"/>
<sequence>MKATVQDADDASSSPDNSTGRNQSMTPQSSGQNTPATLAQDHRDVFSATELEEAFQEHQPGEDLLPMKGSGEGTCALLPERSAVWMETVTETKLSALAAATLVNAEVFSARRLVLYPGRDQYPESNPTDPISGVFAAAHSTIGGVVMGVADYPIEVTKMVKADRDVAKTMATDFALDSGKGLSRIVGTGLKAPMEFTYNISKGFGNVPKLYGDETVRKDAKVTGLASGLSAAGKGFGLGLFDGVTGLVTQPLTGAQKGGVGGFFAGLGKGIGGVVCKPVAGAVGLPANLFKGVYTEVQNQQAVHRKAAQLAQGQKEWEDANEDETSDIIEKWYRIYEVSAQPPKYEF</sequence>
<dbReference type="KEGG" id="mbe:MBM_06058"/>
<reference evidence="3 4" key="1">
    <citation type="journal article" date="2012" name="BMC Genomics">
        <title>Sequencing the genome of Marssonina brunnea reveals fungus-poplar co-evolution.</title>
        <authorList>
            <person name="Zhu S."/>
            <person name="Cao Y.-Z."/>
            <person name="Jiang C."/>
            <person name="Tan B.-Y."/>
            <person name="Wang Z."/>
            <person name="Feng S."/>
            <person name="Zhang L."/>
            <person name="Su X.-H."/>
            <person name="Brejova B."/>
            <person name="Vinar T."/>
            <person name="Xu M."/>
            <person name="Wang M.-X."/>
            <person name="Zhang S.-G."/>
            <person name="Huang M.-R."/>
            <person name="Wu R."/>
            <person name="Zhou Y."/>
        </authorList>
    </citation>
    <scope>NUCLEOTIDE SEQUENCE [LARGE SCALE GENOMIC DNA]</scope>
    <source>
        <strain evidence="3 4">MB_m1</strain>
    </source>
</reference>
<dbReference type="PANTHER" id="PTHR16166:SF93">
    <property type="entry name" value="INTERMEMBRANE LIPID TRANSFER PROTEIN VPS13"/>
    <property type="match status" value="1"/>
</dbReference>
<keyword evidence="4" id="KW-1185">Reference proteome</keyword>
<dbReference type="GO" id="GO:0006623">
    <property type="term" value="P:protein targeting to vacuole"/>
    <property type="evidence" value="ECO:0007669"/>
    <property type="project" value="TreeGrafter"/>
</dbReference>
<dbReference type="GO" id="GO:0045053">
    <property type="term" value="P:protein retention in Golgi apparatus"/>
    <property type="evidence" value="ECO:0007669"/>
    <property type="project" value="TreeGrafter"/>
</dbReference>
<dbReference type="InParanoid" id="K1WUC0"/>
<dbReference type="OMA" id="PLLIMEG"/>